<organism evidence="1">
    <name type="scientific">Cacopsylla melanoneura</name>
    <dbReference type="NCBI Taxonomy" id="428564"/>
    <lineage>
        <taxon>Eukaryota</taxon>
        <taxon>Metazoa</taxon>
        <taxon>Ecdysozoa</taxon>
        <taxon>Arthropoda</taxon>
        <taxon>Hexapoda</taxon>
        <taxon>Insecta</taxon>
        <taxon>Pterygota</taxon>
        <taxon>Neoptera</taxon>
        <taxon>Paraneoptera</taxon>
        <taxon>Hemiptera</taxon>
        <taxon>Sternorrhyncha</taxon>
        <taxon>Psylloidea</taxon>
        <taxon>Psyllidae</taxon>
        <taxon>Psyllinae</taxon>
        <taxon>Cacopsylla</taxon>
    </lineage>
</organism>
<dbReference type="EMBL" id="HBUF01237632">
    <property type="protein sequence ID" value="CAG6675735.1"/>
    <property type="molecule type" value="Transcribed_RNA"/>
</dbReference>
<name>A0A8D8SWY2_9HEMI</name>
<sequence length="152" mass="16999">MFTSTKSSSICTTASPCKVPPFTRIGIGLLVFELDELESEDDELLELSLSESIEDSVDLHRLRSVLFSVVSRSTSFFNQLFSHSRDLIFSPGTTSTSPTSALSPSSVPFFFLTKFSIRSSNVSTCRIRSFFDILPRVSSRRFLYVTEKSCII</sequence>
<evidence type="ECO:0000313" key="1">
    <source>
        <dbReference type="EMBL" id="CAG6675735.1"/>
    </source>
</evidence>
<protein>
    <submittedName>
        <fullName evidence="1">Uncharacterized protein</fullName>
    </submittedName>
</protein>
<dbReference type="AlphaFoldDB" id="A0A8D8SWY2"/>
<reference evidence="1" key="1">
    <citation type="submission" date="2021-05" db="EMBL/GenBank/DDBJ databases">
        <authorList>
            <person name="Alioto T."/>
            <person name="Alioto T."/>
            <person name="Gomez Garrido J."/>
        </authorList>
    </citation>
    <scope>NUCLEOTIDE SEQUENCE</scope>
</reference>
<accession>A0A8D8SWY2</accession>
<proteinExistence type="predicted"/>